<dbReference type="GO" id="GO:0016987">
    <property type="term" value="F:sigma factor activity"/>
    <property type="evidence" value="ECO:0007669"/>
    <property type="project" value="UniProtKB-KW"/>
</dbReference>
<evidence type="ECO:0000256" key="3">
    <source>
        <dbReference type="ARBA" id="ARBA00023082"/>
    </source>
</evidence>
<dbReference type="InterPro" id="IPR013324">
    <property type="entry name" value="RNA_pol_sigma_r3/r4-like"/>
</dbReference>
<dbReference type="Gene3D" id="1.10.10.10">
    <property type="entry name" value="Winged helix-like DNA-binding domain superfamily/Winged helix DNA-binding domain"/>
    <property type="match status" value="1"/>
</dbReference>
<organism evidence="8 9">
    <name type="scientific">Amnibacterium setariae</name>
    <dbReference type="NCBI Taxonomy" id="2306585"/>
    <lineage>
        <taxon>Bacteria</taxon>
        <taxon>Bacillati</taxon>
        <taxon>Actinomycetota</taxon>
        <taxon>Actinomycetes</taxon>
        <taxon>Micrococcales</taxon>
        <taxon>Microbacteriaceae</taxon>
        <taxon>Amnibacterium</taxon>
    </lineage>
</organism>
<dbReference type="EMBL" id="QXTG01000002">
    <property type="protein sequence ID" value="RIX27813.1"/>
    <property type="molecule type" value="Genomic_DNA"/>
</dbReference>
<dbReference type="OrthoDB" id="9780299at2"/>
<keyword evidence="2" id="KW-0805">Transcription regulation</keyword>
<dbReference type="InterPro" id="IPR014284">
    <property type="entry name" value="RNA_pol_sigma-70_dom"/>
</dbReference>
<evidence type="ECO:0000259" key="5">
    <source>
        <dbReference type="Pfam" id="PF04542"/>
    </source>
</evidence>
<dbReference type="PANTHER" id="PTHR47756:SF2">
    <property type="entry name" value="BLL6612 PROTEIN"/>
    <property type="match status" value="1"/>
</dbReference>
<dbReference type="AlphaFoldDB" id="A0A3A1TU93"/>
<feature type="domain" description="RNA polymerase sigma-70 region 2" evidence="5">
    <location>
        <begin position="17"/>
        <end position="74"/>
    </location>
</feature>
<feature type="domain" description="RNA polymerase sigma factor 70 region 4 type 2" evidence="6">
    <location>
        <begin position="111"/>
        <end position="162"/>
    </location>
</feature>
<comment type="caution">
    <text evidence="8">The sequence shown here is derived from an EMBL/GenBank/DDBJ whole genome shotgun (WGS) entry which is preliminary data.</text>
</comment>
<evidence type="ECO:0000259" key="6">
    <source>
        <dbReference type="Pfam" id="PF08281"/>
    </source>
</evidence>
<feature type="domain" description="DUF6596" evidence="7">
    <location>
        <begin position="180"/>
        <end position="280"/>
    </location>
</feature>
<evidence type="ECO:0000313" key="8">
    <source>
        <dbReference type="EMBL" id="RIX27813.1"/>
    </source>
</evidence>
<evidence type="ECO:0000256" key="4">
    <source>
        <dbReference type="ARBA" id="ARBA00023163"/>
    </source>
</evidence>
<dbReference type="GO" id="GO:0003677">
    <property type="term" value="F:DNA binding"/>
    <property type="evidence" value="ECO:0007669"/>
    <property type="project" value="InterPro"/>
</dbReference>
<keyword evidence="9" id="KW-1185">Reference proteome</keyword>
<sequence length="409" mass="43338">MSTGDALARAFADEWGRVVASLVRTTGDWSLAEDAAQEAFAAAATAWERDGVPRRPGAWLTTVARNRALDRLRRGAVERSVLAEQAAAMEEGGDVDPIEPDDVPDDRLRLIFTCCHPALALEARVALTLRTLCGLTVEEIAHALGASEAATAKRLVRARQKIQRAGVPYRVPSGAALPERLGGVLAVLYLLFTEGYAPSSGAAVVRPDLSAEAIRLATVLARLMPDEPEVLGLLALLRFQDSRRAARTGPAGELVPLDEQDRGRWSPESIRAGEEALAAAERRTAEPGFHLRQARIAALHARARESGRVDRAAVAEEYAALRRLSASPHLALAHAVAVGLADGPDAGLAMLEDLPPGPLGATLPAARADLLRRAGRTAAAADAYRAALVLARTGPERAFLARRLAEVGG</sequence>
<dbReference type="SUPFAM" id="SSF88659">
    <property type="entry name" value="Sigma3 and sigma4 domains of RNA polymerase sigma factors"/>
    <property type="match status" value="1"/>
</dbReference>
<evidence type="ECO:0000256" key="2">
    <source>
        <dbReference type="ARBA" id="ARBA00023015"/>
    </source>
</evidence>
<evidence type="ECO:0000259" key="7">
    <source>
        <dbReference type="Pfam" id="PF20239"/>
    </source>
</evidence>
<dbReference type="InterPro" id="IPR036388">
    <property type="entry name" value="WH-like_DNA-bd_sf"/>
</dbReference>
<dbReference type="InterPro" id="IPR013249">
    <property type="entry name" value="RNA_pol_sigma70_r4_t2"/>
</dbReference>
<dbReference type="InterPro" id="IPR046531">
    <property type="entry name" value="DUF6596"/>
</dbReference>
<dbReference type="PANTHER" id="PTHR47756">
    <property type="entry name" value="BLL6612 PROTEIN-RELATED"/>
    <property type="match status" value="1"/>
</dbReference>
<dbReference type="GO" id="GO:0006352">
    <property type="term" value="P:DNA-templated transcription initiation"/>
    <property type="evidence" value="ECO:0007669"/>
    <property type="project" value="InterPro"/>
</dbReference>
<keyword evidence="4" id="KW-0804">Transcription</keyword>
<dbReference type="Proteomes" id="UP000265742">
    <property type="component" value="Unassembled WGS sequence"/>
</dbReference>
<dbReference type="Gene3D" id="1.10.1740.10">
    <property type="match status" value="1"/>
</dbReference>
<name>A0A3A1TU93_9MICO</name>
<dbReference type="SUPFAM" id="SSF88946">
    <property type="entry name" value="Sigma2 domain of RNA polymerase sigma factors"/>
    <property type="match status" value="1"/>
</dbReference>
<dbReference type="RefSeq" id="WP_119482122.1">
    <property type="nucleotide sequence ID" value="NZ_QXTG01000002.1"/>
</dbReference>
<dbReference type="InterPro" id="IPR013325">
    <property type="entry name" value="RNA_pol_sigma_r2"/>
</dbReference>
<dbReference type="NCBIfam" id="TIGR02937">
    <property type="entry name" value="sigma70-ECF"/>
    <property type="match status" value="1"/>
</dbReference>
<gene>
    <name evidence="8" type="ORF">D1781_09745</name>
</gene>
<proteinExistence type="inferred from homology"/>
<dbReference type="InterPro" id="IPR007627">
    <property type="entry name" value="RNA_pol_sigma70_r2"/>
</dbReference>
<accession>A0A3A1TU93</accession>
<protein>
    <submittedName>
        <fullName evidence="8">Sigma-70 family RNA polymerase sigma factor</fullName>
    </submittedName>
</protein>
<keyword evidence="3" id="KW-0731">Sigma factor</keyword>
<dbReference type="Pfam" id="PF20239">
    <property type="entry name" value="DUF6596"/>
    <property type="match status" value="1"/>
</dbReference>
<evidence type="ECO:0000313" key="9">
    <source>
        <dbReference type="Proteomes" id="UP000265742"/>
    </source>
</evidence>
<comment type="similarity">
    <text evidence="1">Belongs to the sigma-70 factor family. ECF subfamily.</text>
</comment>
<dbReference type="Pfam" id="PF04542">
    <property type="entry name" value="Sigma70_r2"/>
    <property type="match status" value="1"/>
</dbReference>
<evidence type="ECO:0000256" key="1">
    <source>
        <dbReference type="ARBA" id="ARBA00010641"/>
    </source>
</evidence>
<reference evidence="9" key="1">
    <citation type="submission" date="2018-09" db="EMBL/GenBank/DDBJ databases">
        <authorList>
            <person name="Kim I."/>
        </authorList>
    </citation>
    <scope>NUCLEOTIDE SEQUENCE [LARGE SCALE GENOMIC DNA]</scope>
    <source>
        <strain evidence="9">DD4a</strain>
    </source>
</reference>
<dbReference type="Pfam" id="PF08281">
    <property type="entry name" value="Sigma70_r4_2"/>
    <property type="match status" value="1"/>
</dbReference>